<dbReference type="PANTHER" id="PTHR23518">
    <property type="entry name" value="C-METHYLTRANSFERASE"/>
    <property type="match status" value="1"/>
</dbReference>
<gene>
    <name evidence="6" type="ORF">D0894_17255</name>
</gene>
<dbReference type="Gene3D" id="1.20.1250.20">
    <property type="entry name" value="MFS general substrate transporter like domains"/>
    <property type="match status" value="1"/>
</dbReference>
<keyword evidence="1 4" id="KW-0812">Transmembrane</keyword>
<name>A0A399M3I6_9PSED</name>
<dbReference type="InterPro" id="IPR036259">
    <property type="entry name" value="MFS_trans_sf"/>
</dbReference>
<proteinExistence type="predicted"/>
<keyword evidence="2 4" id="KW-1133">Transmembrane helix</keyword>
<reference evidence="6 7" key="1">
    <citation type="submission" date="2018-08" db="EMBL/GenBank/DDBJ databases">
        <title>Draft genome sequence of the cyanotroph, Pseudomonas monteilii BCN3.</title>
        <authorList>
            <person name="Jones L.B."/>
            <person name="Kunz D.A."/>
        </authorList>
    </citation>
    <scope>NUCLEOTIDE SEQUENCE [LARGE SCALE GENOMIC DNA]</scope>
    <source>
        <strain evidence="6 7">BCN3</strain>
    </source>
</reference>
<keyword evidence="3 4" id="KW-0472">Membrane</keyword>
<feature type="transmembrane region" description="Helical" evidence="4">
    <location>
        <begin position="36"/>
        <end position="58"/>
    </location>
</feature>
<feature type="non-terminal residue" evidence="6">
    <location>
        <position position="1"/>
    </location>
</feature>
<dbReference type="Proteomes" id="UP000265875">
    <property type="component" value="Unassembled WGS sequence"/>
</dbReference>
<protein>
    <submittedName>
        <fullName evidence="6">MFS transporter</fullName>
    </submittedName>
</protein>
<feature type="domain" description="Major facilitator superfamily (MFS) profile" evidence="5">
    <location>
        <begin position="1"/>
        <end position="85"/>
    </location>
</feature>
<dbReference type="GO" id="GO:0022857">
    <property type="term" value="F:transmembrane transporter activity"/>
    <property type="evidence" value="ECO:0007669"/>
    <property type="project" value="InterPro"/>
</dbReference>
<organism evidence="6 7">
    <name type="scientific">Pseudomonas monteilii</name>
    <dbReference type="NCBI Taxonomy" id="76759"/>
    <lineage>
        <taxon>Bacteria</taxon>
        <taxon>Pseudomonadati</taxon>
        <taxon>Pseudomonadota</taxon>
        <taxon>Gammaproteobacteria</taxon>
        <taxon>Pseudomonadales</taxon>
        <taxon>Pseudomonadaceae</taxon>
        <taxon>Pseudomonas</taxon>
    </lineage>
</organism>
<sequence length="85" mass="8373">LALGVAAWGLHLGFSQGVFAAMIADSAPANLRGTAFGLFNLLTGVALLAASVVAGLLWDGAGFQATFLVGAGFAGATLAGLILLR</sequence>
<evidence type="ECO:0000313" key="6">
    <source>
        <dbReference type="EMBL" id="RII76324.1"/>
    </source>
</evidence>
<comment type="caution">
    <text evidence="6">The sequence shown here is derived from an EMBL/GenBank/DDBJ whole genome shotgun (WGS) entry which is preliminary data.</text>
</comment>
<dbReference type="EMBL" id="QWLL01000040">
    <property type="protein sequence ID" value="RII76324.1"/>
    <property type="molecule type" value="Genomic_DNA"/>
</dbReference>
<dbReference type="AlphaFoldDB" id="A0A399M3I6"/>
<evidence type="ECO:0000313" key="7">
    <source>
        <dbReference type="Proteomes" id="UP000265875"/>
    </source>
</evidence>
<feature type="transmembrane region" description="Helical" evidence="4">
    <location>
        <begin position="65"/>
        <end position="84"/>
    </location>
</feature>
<evidence type="ECO:0000256" key="4">
    <source>
        <dbReference type="SAM" id="Phobius"/>
    </source>
</evidence>
<evidence type="ECO:0000256" key="2">
    <source>
        <dbReference type="ARBA" id="ARBA00022989"/>
    </source>
</evidence>
<evidence type="ECO:0000256" key="3">
    <source>
        <dbReference type="ARBA" id="ARBA00023136"/>
    </source>
</evidence>
<dbReference type="PROSITE" id="PS50850">
    <property type="entry name" value="MFS"/>
    <property type="match status" value="1"/>
</dbReference>
<dbReference type="SUPFAM" id="SSF103473">
    <property type="entry name" value="MFS general substrate transporter"/>
    <property type="match status" value="1"/>
</dbReference>
<evidence type="ECO:0000259" key="5">
    <source>
        <dbReference type="PROSITE" id="PS50850"/>
    </source>
</evidence>
<dbReference type="PANTHER" id="PTHR23518:SF2">
    <property type="entry name" value="MAJOR FACILITATOR SUPERFAMILY TRANSPORTER"/>
    <property type="match status" value="1"/>
</dbReference>
<evidence type="ECO:0000256" key="1">
    <source>
        <dbReference type="ARBA" id="ARBA00022692"/>
    </source>
</evidence>
<accession>A0A399M3I6</accession>
<dbReference type="InterPro" id="IPR020846">
    <property type="entry name" value="MFS_dom"/>
</dbReference>